<evidence type="ECO:0000256" key="3">
    <source>
        <dbReference type="ARBA" id="ARBA00012759"/>
    </source>
</evidence>
<feature type="region of interest" description="Disordered" evidence="6">
    <location>
        <begin position="386"/>
        <end position="508"/>
    </location>
</feature>
<evidence type="ECO:0000313" key="9">
    <source>
        <dbReference type="Proteomes" id="UP000266673"/>
    </source>
</evidence>
<evidence type="ECO:0000313" key="8">
    <source>
        <dbReference type="EMBL" id="RIB20110.1"/>
    </source>
</evidence>
<feature type="compositionally biased region" description="Low complexity" evidence="6">
    <location>
        <begin position="31"/>
        <end position="45"/>
    </location>
</feature>
<name>A0A397VCB5_9GLOM</name>
<reference evidence="8 9" key="1">
    <citation type="submission" date="2018-06" db="EMBL/GenBank/DDBJ databases">
        <title>Comparative genomics reveals the genomic features of Rhizophagus irregularis, R. cerebriforme, R. diaphanum and Gigaspora rosea, and their symbiotic lifestyle signature.</title>
        <authorList>
            <person name="Morin E."/>
            <person name="San Clemente H."/>
            <person name="Chen E.C.H."/>
            <person name="De La Providencia I."/>
            <person name="Hainaut M."/>
            <person name="Kuo A."/>
            <person name="Kohler A."/>
            <person name="Murat C."/>
            <person name="Tang N."/>
            <person name="Roy S."/>
            <person name="Loubradou J."/>
            <person name="Henrissat B."/>
            <person name="Grigoriev I.V."/>
            <person name="Corradi N."/>
            <person name="Roux C."/>
            <person name="Martin F.M."/>
        </authorList>
    </citation>
    <scope>NUCLEOTIDE SEQUENCE [LARGE SCALE GENOMIC DNA]</scope>
    <source>
        <strain evidence="8 9">DAOM 194757</strain>
    </source>
</reference>
<dbReference type="PROSITE" id="PS00973">
    <property type="entry name" value="USP_2"/>
    <property type="match status" value="1"/>
</dbReference>
<dbReference type="PROSITE" id="PS50235">
    <property type="entry name" value="USP_3"/>
    <property type="match status" value="1"/>
</dbReference>
<dbReference type="GO" id="GO:0005829">
    <property type="term" value="C:cytosol"/>
    <property type="evidence" value="ECO:0007669"/>
    <property type="project" value="TreeGrafter"/>
</dbReference>
<evidence type="ECO:0000256" key="6">
    <source>
        <dbReference type="SAM" id="MobiDB-lite"/>
    </source>
</evidence>
<dbReference type="GO" id="GO:0004843">
    <property type="term" value="F:cysteine-type deubiquitinase activity"/>
    <property type="evidence" value="ECO:0007669"/>
    <property type="project" value="UniProtKB-EC"/>
</dbReference>
<evidence type="ECO:0000256" key="2">
    <source>
        <dbReference type="ARBA" id="ARBA00009085"/>
    </source>
</evidence>
<dbReference type="InterPro" id="IPR050164">
    <property type="entry name" value="Peptidase_C19"/>
</dbReference>
<dbReference type="OrthoDB" id="27652at2759"/>
<dbReference type="InterPro" id="IPR028889">
    <property type="entry name" value="USP"/>
</dbReference>
<comment type="catalytic activity">
    <reaction evidence="1">
        <text>Thiol-dependent hydrolysis of ester, thioester, amide, peptide and isopeptide bonds formed by the C-terminal Gly of ubiquitin (a 76-residue protein attached to proteins as an intracellular targeting signal).</text>
        <dbReference type="EC" id="3.4.19.12"/>
    </reaction>
</comment>
<accession>A0A397VCB5</accession>
<dbReference type="InterPro" id="IPR001394">
    <property type="entry name" value="Peptidase_C19_UCH"/>
</dbReference>
<dbReference type="InterPro" id="IPR038765">
    <property type="entry name" value="Papain-like_cys_pep_sf"/>
</dbReference>
<dbReference type="EC" id="3.4.19.12" evidence="3"/>
<feature type="compositionally biased region" description="Basic and acidic residues" evidence="6">
    <location>
        <begin position="430"/>
        <end position="497"/>
    </location>
</feature>
<keyword evidence="4" id="KW-0645">Protease</keyword>
<dbReference type="Pfam" id="PF00443">
    <property type="entry name" value="UCH"/>
    <property type="match status" value="1"/>
</dbReference>
<proteinExistence type="inferred from homology"/>
<comment type="similarity">
    <text evidence="2">Belongs to the peptidase C19 family.</text>
</comment>
<keyword evidence="9" id="KW-1185">Reference proteome</keyword>
<feature type="domain" description="USP" evidence="7">
    <location>
        <begin position="1"/>
        <end position="346"/>
    </location>
</feature>
<dbReference type="Gene3D" id="3.90.70.10">
    <property type="entry name" value="Cysteine proteinases"/>
    <property type="match status" value="1"/>
</dbReference>
<evidence type="ECO:0000256" key="1">
    <source>
        <dbReference type="ARBA" id="ARBA00000707"/>
    </source>
</evidence>
<dbReference type="Proteomes" id="UP000266673">
    <property type="component" value="Unassembled WGS sequence"/>
</dbReference>
<feature type="compositionally biased region" description="Basic and acidic residues" evidence="6">
    <location>
        <begin position="409"/>
        <end position="420"/>
    </location>
</feature>
<feature type="compositionally biased region" description="Polar residues" evidence="6">
    <location>
        <begin position="499"/>
        <end position="508"/>
    </location>
</feature>
<dbReference type="EMBL" id="QKWP01000436">
    <property type="protein sequence ID" value="RIB20110.1"/>
    <property type="molecule type" value="Genomic_DNA"/>
</dbReference>
<gene>
    <name evidence="8" type="ORF">C2G38_1964389</name>
</gene>
<feature type="region of interest" description="Disordered" evidence="6">
    <location>
        <begin position="31"/>
        <end position="59"/>
    </location>
</feature>
<sequence length="508" mass="58344">YCNSILQALYFCKPFRECVINFPNVSVGSTMPSISSQTQQSSNTNSKKDPVNGDNKVNGDSNIASTQAIENTLFGALKDLFWKISIQKKRTGVLAPNNFVTKLKKENELFRSTMHQDAHEFLNYVLNAIAENVLEQQNKIAEAERLQREQLSSYEKSSKSSESNSGTSPQTTWVHQLFEGTLTNETKCLTCETVTSRDESFLDLSIDIEQNSSFFFFFFFFFFFLLMKIKKLPNVLALHLKRFKYQDKLQRYIKLSYRVVFPFELRLFNTCDDMEDPDRLYELYAICVHIGSGPYHGHYVTLVKSMGQWLLFDDENVDPVDEAEIQKYFGDSPGTGSGYVLFYQACDLDQNVNGLSNTIWTNNNVTSSSASSTELEALEANDSFATDVPITTNGTIDHDNNASVTNNVEPRRHPTREPSFSDRLQLWKNSTEKRKSNSDQENGKEHNTTSKKDKKAEKEERKREKKLEKSKKLEKEKLEKEKEKLEKEKEKLEKEKLPTSPNEIQATM</sequence>
<dbReference type="InterPro" id="IPR018200">
    <property type="entry name" value="USP_CS"/>
</dbReference>
<evidence type="ECO:0000259" key="7">
    <source>
        <dbReference type="PROSITE" id="PS50235"/>
    </source>
</evidence>
<organism evidence="8 9">
    <name type="scientific">Gigaspora rosea</name>
    <dbReference type="NCBI Taxonomy" id="44941"/>
    <lineage>
        <taxon>Eukaryota</taxon>
        <taxon>Fungi</taxon>
        <taxon>Fungi incertae sedis</taxon>
        <taxon>Mucoromycota</taxon>
        <taxon>Glomeromycotina</taxon>
        <taxon>Glomeromycetes</taxon>
        <taxon>Diversisporales</taxon>
        <taxon>Gigasporaceae</taxon>
        <taxon>Gigaspora</taxon>
    </lineage>
</organism>
<dbReference type="PANTHER" id="PTHR24006:SF733">
    <property type="entry name" value="RE52890P"/>
    <property type="match status" value="1"/>
</dbReference>
<dbReference type="SUPFAM" id="SSF54001">
    <property type="entry name" value="Cysteine proteinases"/>
    <property type="match status" value="1"/>
</dbReference>
<dbReference type="GO" id="GO:0006508">
    <property type="term" value="P:proteolysis"/>
    <property type="evidence" value="ECO:0007669"/>
    <property type="project" value="UniProtKB-KW"/>
</dbReference>
<feature type="compositionally biased region" description="Polar residues" evidence="6">
    <location>
        <begin position="389"/>
        <end position="408"/>
    </location>
</feature>
<feature type="non-terminal residue" evidence="8">
    <location>
        <position position="1"/>
    </location>
</feature>
<dbReference type="GO" id="GO:0016579">
    <property type="term" value="P:protein deubiquitination"/>
    <property type="evidence" value="ECO:0007669"/>
    <property type="project" value="InterPro"/>
</dbReference>
<dbReference type="PANTHER" id="PTHR24006">
    <property type="entry name" value="UBIQUITIN CARBOXYL-TERMINAL HYDROLASE"/>
    <property type="match status" value="1"/>
</dbReference>
<dbReference type="STRING" id="44941.A0A397VCB5"/>
<comment type="caution">
    <text evidence="8">The sequence shown here is derived from an EMBL/GenBank/DDBJ whole genome shotgun (WGS) entry which is preliminary data.</text>
</comment>
<protein>
    <recommendedName>
        <fullName evidence="3">ubiquitinyl hydrolase 1</fullName>
        <ecNumber evidence="3">3.4.19.12</ecNumber>
    </recommendedName>
</protein>
<evidence type="ECO:0000256" key="5">
    <source>
        <dbReference type="ARBA" id="ARBA00022801"/>
    </source>
</evidence>
<evidence type="ECO:0000256" key="4">
    <source>
        <dbReference type="ARBA" id="ARBA00022670"/>
    </source>
</evidence>
<dbReference type="GO" id="GO:0005634">
    <property type="term" value="C:nucleus"/>
    <property type="evidence" value="ECO:0007669"/>
    <property type="project" value="TreeGrafter"/>
</dbReference>
<dbReference type="AlphaFoldDB" id="A0A397VCB5"/>
<keyword evidence="5" id="KW-0378">Hydrolase</keyword>